<dbReference type="Pfam" id="PF00098">
    <property type="entry name" value="zf-CCHC"/>
    <property type="match status" value="1"/>
</dbReference>
<name>A0A5K1K5X7_9APHY</name>
<dbReference type="Gene3D" id="4.10.60.10">
    <property type="entry name" value="Zinc finger, CCHC-type"/>
    <property type="match status" value="1"/>
</dbReference>
<evidence type="ECO:0000313" key="5">
    <source>
        <dbReference type="EMBL" id="VWP00583.1"/>
    </source>
</evidence>
<sequence>MRGSSGWNGQPFRREQSHPPRVHNSPAPARPPTGLGQMNTGGSRPPTSGPGTTPVAASNNTQLQCYNCKQFGHYASNCPKAAAPRLRAARIAEPNEIEEANPAPSDLEATADDVEPPVEEDGVGPDSSEPAEDEAAEQARYESEEEFYDLDGLQYNSAEEFEPAFSDGEEDVVWFGAMHTNHTSSPWDEVEADLIGPAELQPAPVPCRIVVERSGMAGIYEVYEYFDDVQLYLLGPIPPEVEDALHDRADQPPSSPEFDDMPALEPNPQPDVEPTQDEPRRSPSRSPPLLPPWTPYGQPPYDRGESDLEVPLEDDATAEWHRFLGSNRDYDAVERLRQFWQDTVDRNSALVRELSTHRVQLDTMQI</sequence>
<dbReference type="SUPFAM" id="SSF57756">
    <property type="entry name" value="Retrovirus zinc finger-like domains"/>
    <property type="match status" value="1"/>
</dbReference>
<keyword evidence="2" id="KW-0862">Zinc</keyword>
<organism evidence="5">
    <name type="scientific">Ganoderma boninense</name>
    <dbReference type="NCBI Taxonomy" id="34458"/>
    <lineage>
        <taxon>Eukaryota</taxon>
        <taxon>Fungi</taxon>
        <taxon>Dikarya</taxon>
        <taxon>Basidiomycota</taxon>
        <taxon>Agaricomycotina</taxon>
        <taxon>Agaricomycetes</taxon>
        <taxon>Polyporales</taxon>
        <taxon>Polyporaceae</taxon>
        <taxon>Ganoderma</taxon>
    </lineage>
</organism>
<gene>
    <name evidence="5" type="primary">I1RG47</name>
</gene>
<dbReference type="EMBL" id="LR728614">
    <property type="protein sequence ID" value="VWP00583.1"/>
    <property type="molecule type" value="Genomic_DNA"/>
</dbReference>
<dbReference type="GO" id="GO:0003676">
    <property type="term" value="F:nucleic acid binding"/>
    <property type="evidence" value="ECO:0007669"/>
    <property type="project" value="InterPro"/>
</dbReference>
<feature type="compositionally biased region" description="Acidic residues" evidence="3">
    <location>
        <begin position="109"/>
        <end position="136"/>
    </location>
</feature>
<evidence type="ECO:0000256" key="2">
    <source>
        <dbReference type="PROSITE-ProRule" id="PRU00047"/>
    </source>
</evidence>
<feature type="region of interest" description="Disordered" evidence="3">
    <location>
        <begin position="1"/>
        <end position="58"/>
    </location>
</feature>
<dbReference type="GO" id="GO:0008270">
    <property type="term" value="F:zinc ion binding"/>
    <property type="evidence" value="ECO:0007669"/>
    <property type="project" value="UniProtKB-KW"/>
</dbReference>
<feature type="domain" description="CCHC-type" evidence="4">
    <location>
        <begin position="65"/>
        <end position="80"/>
    </location>
</feature>
<proteinExistence type="predicted"/>
<feature type="region of interest" description="Disordered" evidence="3">
    <location>
        <begin position="243"/>
        <end position="309"/>
    </location>
</feature>
<dbReference type="PROSITE" id="PS50158">
    <property type="entry name" value="ZF_CCHC"/>
    <property type="match status" value="1"/>
</dbReference>
<dbReference type="InterPro" id="IPR001878">
    <property type="entry name" value="Znf_CCHC"/>
</dbReference>
<feature type="region of interest" description="Disordered" evidence="3">
    <location>
        <begin position="89"/>
        <end position="143"/>
    </location>
</feature>
<feature type="compositionally biased region" description="Low complexity" evidence="3">
    <location>
        <begin position="40"/>
        <end position="54"/>
    </location>
</feature>
<accession>A0A5K1K5X7</accession>
<keyword evidence="2" id="KW-0479">Metal-binding</keyword>
<dbReference type="AlphaFoldDB" id="A0A5K1K5X7"/>
<evidence type="ECO:0000259" key="4">
    <source>
        <dbReference type="PROSITE" id="PS50158"/>
    </source>
</evidence>
<evidence type="ECO:0000256" key="1">
    <source>
        <dbReference type="ARBA" id="ARBA00022664"/>
    </source>
</evidence>
<dbReference type="GO" id="GO:0006397">
    <property type="term" value="P:mRNA processing"/>
    <property type="evidence" value="ECO:0007669"/>
    <property type="project" value="UniProtKB-KW"/>
</dbReference>
<protein>
    <submittedName>
        <fullName evidence="5">Zn(2)-C6 fungal-type domain-containing protein</fullName>
    </submittedName>
</protein>
<reference evidence="5" key="1">
    <citation type="submission" date="2019-10" db="EMBL/GenBank/DDBJ databases">
        <authorList>
            <person name="Nor Muhammad N."/>
        </authorList>
    </citation>
    <scope>NUCLEOTIDE SEQUENCE</scope>
</reference>
<keyword evidence="1" id="KW-0507">mRNA processing</keyword>
<dbReference type="InterPro" id="IPR036875">
    <property type="entry name" value="Znf_CCHC_sf"/>
</dbReference>
<feature type="compositionally biased region" description="Pro residues" evidence="3">
    <location>
        <begin position="285"/>
        <end position="298"/>
    </location>
</feature>
<keyword evidence="2" id="KW-0863">Zinc-finger</keyword>
<evidence type="ECO:0000256" key="3">
    <source>
        <dbReference type="SAM" id="MobiDB-lite"/>
    </source>
</evidence>
<dbReference type="SMART" id="SM00343">
    <property type="entry name" value="ZnF_C2HC"/>
    <property type="match status" value="1"/>
</dbReference>